<gene>
    <name evidence="2" type="ORF">K435DRAFT_853720</name>
</gene>
<evidence type="ECO:0000313" key="2">
    <source>
        <dbReference type="EMBL" id="THV01467.1"/>
    </source>
</evidence>
<proteinExistence type="predicted"/>
<feature type="compositionally biased region" description="Low complexity" evidence="1">
    <location>
        <begin position="1"/>
        <end position="12"/>
    </location>
</feature>
<dbReference type="Proteomes" id="UP000297245">
    <property type="component" value="Unassembled WGS sequence"/>
</dbReference>
<dbReference type="AlphaFoldDB" id="A0A4S8MFT2"/>
<protein>
    <submittedName>
        <fullName evidence="2">Uncharacterized protein</fullName>
    </submittedName>
</protein>
<evidence type="ECO:0000256" key="1">
    <source>
        <dbReference type="SAM" id="MobiDB-lite"/>
    </source>
</evidence>
<reference evidence="2 3" key="1">
    <citation type="journal article" date="2019" name="Nat. Ecol. Evol.">
        <title>Megaphylogeny resolves global patterns of mushroom evolution.</title>
        <authorList>
            <person name="Varga T."/>
            <person name="Krizsan K."/>
            <person name="Foldi C."/>
            <person name="Dima B."/>
            <person name="Sanchez-Garcia M."/>
            <person name="Sanchez-Ramirez S."/>
            <person name="Szollosi G.J."/>
            <person name="Szarkandi J.G."/>
            <person name="Papp V."/>
            <person name="Albert L."/>
            <person name="Andreopoulos W."/>
            <person name="Angelini C."/>
            <person name="Antonin V."/>
            <person name="Barry K.W."/>
            <person name="Bougher N.L."/>
            <person name="Buchanan P."/>
            <person name="Buyck B."/>
            <person name="Bense V."/>
            <person name="Catcheside P."/>
            <person name="Chovatia M."/>
            <person name="Cooper J."/>
            <person name="Damon W."/>
            <person name="Desjardin D."/>
            <person name="Finy P."/>
            <person name="Geml J."/>
            <person name="Haridas S."/>
            <person name="Hughes K."/>
            <person name="Justo A."/>
            <person name="Karasinski D."/>
            <person name="Kautmanova I."/>
            <person name="Kiss B."/>
            <person name="Kocsube S."/>
            <person name="Kotiranta H."/>
            <person name="LaButti K.M."/>
            <person name="Lechner B.E."/>
            <person name="Liimatainen K."/>
            <person name="Lipzen A."/>
            <person name="Lukacs Z."/>
            <person name="Mihaltcheva S."/>
            <person name="Morgado L.N."/>
            <person name="Niskanen T."/>
            <person name="Noordeloos M.E."/>
            <person name="Ohm R.A."/>
            <person name="Ortiz-Santana B."/>
            <person name="Ovrebo C."/>
            <person name="Racz N."/>
            <person name="Riley R."/>
            <person name="Savchenko A."/>
            <person name="Shiryaev A."/>
            <person name="Soop K."/>
            <person name="Spirin V."/>
            <person name="Szebenyi C."/>
            <person name="Tomsovsky M."/>
            <person name="Tulloss R.E."/>
            <person name="Uehling J."/>
            <person name="Grigoriev I.V."/>
            <person name="Vagvolgyi C."/>
            <person name="Papp T."/>
            <person name="Martin F.M."/>
            <person name="Miettinen O."/>
            <person name="Hibbett D.S."/>
            <person name="Nagy L.G."/>
        </authorList>
    </citation>
    <scope>NUCLEOTIDE SEQUENCE [LARGE SCALE GENOMIC DNA]</scope>
    <source>
        <strain evidence="2 3">CBS 962.96</strain>
    </source>
</reference>
<sequence>MPHNAGISFVIGFGFGGSGKDKDKNGNENKSDRKHSRSGLGIWIRVWEELAHDPRVLMNGNGFVNGEKEKEE</sequence>
<feature type="region of interest" description="Disordered" evidence="1">
    <location>
        <begin position="1"/>
        <end position="36"/>
    </location>
</feature>
<organism evidence="2 3">
    <name type="scientific">Dendrothele bispora (strain CBS 962.96)</name>
    <dbReference type="NCBI Taxonomy" id="1314807"/>
    <lineage>
        <taxon>Eukaryota</taxon>
        <taxon>Fungi</taxon>
        <taxon>Dikarya</taxon>
        <taxon>Basidiomycota</taxon>
        <taxon>Agaricomycotina</taxon>
        <taxon>Agaricomycetes</taxon>
        <taxon>Agaricomycetidae</taxon>
        <taxon>Agaricales</taxon>
        <taxon>Agaricales incertae sedis</taxon>
        <taxon>Dendrothele</taxon>
    </lineage>
</organism>
<dbReference type="EMBL" id="ML179089">
    <property type="protein sequence ID" value="THV01467.1"/>
    <property type="molecule type" value="Genomic_DNA"/>
</dbReference>
<accession>A0A4S8MFT2</accession>
<feature type="compositionally biased region" description="Basic and acidic residues" evidence="1">
    <location>
        <begin position="19"/>
        <end position="31"/>
    </location>
</feature>
<keyword evidence="3" id="KW-1185">Reference proteome</keyword>
<name>A0A4S8MFT2_DENBC</name>
<evidence type="ECO:0000313" key="3">
    <source>
        <dbReference type="Proteomes" id="UP000297245"/>
    </source>
</evidence>